<feature type="region of interest" description="Disordered" evidence="1">
    <location>
        <begin position="182"/>
        <end position="215"/>
    </location>
</feature>
<gene>
    <name evidence="2" type="ORF">ALC56_05533</name>
</gene>
<name>A0A151JYJ2_9HYME</name>
<protein>
    <submittedName>
        <fullName evidence="2">Uncharacterized protein</fullName>
    </submittedName>
</protein>
<proteinExistence type="predicted"/>
<dbReference type="Proteomes" id="UP000078541">
    <property type="component" value="Unassembled WGS sequence"/>
</dbReference>
<accession>A0A151JYJ2</accession>
<keyword evidence="3" id="KW-1185">Reference proteome</keyword>
<sequence>NGRCFNRTPLSTSSLECKWIEFYDLSENIPLNMSVHSWFPLDGCPAHYGRGSRCDSGFVIMSFCNFRSQYLLNEAFAKKIAERCEIIYRVEQALVIDPGLSGGERRQVISKVHDCLDTLYERQQSDRYECLYSVPKREDSLHAHRVWQASSATSRSPPFRLLGKWQIRERQTISPPFVSKELTFESIHTPKDPRSPPRRAPLTRDNTAPTKEPDPRLLRYYTRTRIIQGQI</sequence>
<organism evidence="2 3">
    <name type="scientific">Trachymyrmex septentrionalis</name>
    <dbReference type="NCBI Taxonomy" id="34720"/>
    <lineage>
        <taxon>Eukaryota</taxon>
        <taxon>Metazoa</taxon>
        <taxon>Ecdysozoa</taxon>
        <taxon>Arthropoda</taxon>
        <taxon>Hexapoda</taxon>
        <taxon>Insecta</taxon>
        <taxon>Pterygota</taxon>
        <taxon>Neoptera</taxon>
        <taxon>Endopterygota</taxon>
        <taxon>Hymenoptera</taxon>
        <taxon>Apocrita</taxon>
        <taxon>Aculeata</taxon>
        <taxon>Formicoidea</taxon>
        <taxon>Formicidae</taxon>
        <taxon>Myrmicinae</taxon>
        <taxon>Trachymyrmex</taxon>
    </lineage>
</organism>
<dbReference type="EMBL" id="KQ981537">
    <property type="protein sequence ID" value="KYN40070.1"/>
    <property type="molecule type" value="Genomic_DNA"/>
</dbReference>
<feature type="non-terminal residue" evidence="2">
    <location>
        <position position="1"/>
    </location>
</feature>
<evidence type="ECO:0000256" key="1">
    <source>
        <dbReference type="SAM" id="MobiDB-lite"/>
    </source>
</evidence>
<evidence type="ECO:0000313" key="2">
    <source>
        <dbReference type="EMBL" id="KYN40070.1"/>
    </source>
</evidence>
<dbReference type="AlphaFoldDB" id="A0A151JYJ2"/>
<evidence type="ECO:0000313" key="3">
    <source>
        <dbReference type="Proteomes" id="UP000078541"/>
    </source>
</evidence>
<reference evidence="2 3" key="1">
    <citation type="submission" date="2016-03" db="EMBL/GenBank/DDBJ databases">
        <title>Trachymyrmex septentrionalis WGS genome.</title>
        <authorList>
            <person name="Nygaard S."/>
            <person name="Hu H."/>
            <person name="Boomsma J."/>
            <person name="Zhang G."/>
        </authorList>
    </citation>
    <scope>NUCLEOTIDE SEQUENCE [LARGE SCALE GENOMIC DNA]</scope>
    <source>
        <strain evidence="2">Tsep2-gDNA-1</strain>
        <tissue evidence="2">Whole body</tissue>
    </source>
</reference>